<dbReference type="Proteomes" id="UP000826271">
    <property type="component" value="Unassembled WGS sequence"/>
</dbReference>
<feature type="compositionally biased region" description="Basic and acidic residues" evidence="3">
    <location>
        <begin position="138"/>
        <end position="148"/>
    </location>
</feature>
<dbReference type="SUPFAM" id="SSF49562">
    <property type="entry name" value="C2 domain (Calcium/lipid-binding domain, CaLB)"/>
    <property type="match status" value="1"/>
</dbReference>
<accession>A0AAV6YBJ9</accession>
<keyword evidence="1" id="KW-0479">Metal-binding</keyword>
<dbReference type="AlphaFoldDB" id="A0AAV6YBJ9"/>
<dbReference type="SMART" id="SM00239">
    <property type="entry name" value="C2"/>
    <property type="match status" value="1"/>
</dbReference>
<dbReference type="Gene3D" id="2.60.40.150">
    <property type="entry name" value="C2 domain"/>
    <property type="match status" value="1"/>
</dbReference>
<dbReference type="PANTHER" id="PTHR46502">
    <property type="entry name" value="C2 DOMAIN-CONTAINING"/>
    <property type="match status" value="1"/>
</dbReference>
<dbReference type="InterPro" id="IPR035892">
    <property type="entry name" value="C2_domain_sf"/>
</dbReference>
<keyword evidence="6" id="KW-1185">Reference proteome</keyword>
<organism evidence="5 6">
    <name type="scientific">Buddleja alternifolia</name>
    <dbReference type="NCBI Taxonomy" id="168488"/>
    <lineage>
        <taxon>Eukaryota</taxon>
        <taxon>Viridiplantae</taxon>
        <taxon>Streptophyta</taxon>
        <taxon>Embryophyta</taxon>
        <taxon>Tracheophyta</taxon>
        <taxon>Spermatophyta</taxon>
        <taxon>Magnoliopsida</taxon>
        <taxon>eudicotyledons</taxon>
        <taxon>Gunneridae</taxon>
        <taxon>Pentapetalae</taxon>
        <taxon>asterids</taxon>
        <taxon>lamiids</taxon>
        <taxon>Lamiales</taxon>
        <taxon>Scrophulariaceae</taxon>
        <taxon>Buddlejeae</taxon>
        <taxon>Buddleja</taxon>
    </lineage>
</organism>
<dbReference type="GO" id="GO:0046872">
    <property type="term" value="F:metal ion binding"/>
    <property type="evidence" value="ECO:0007669"/>
    <property type="project" value="UniProtKB-KW"/>
</dbReference>
<protein>
    <recommendedName>
        <fullName evidence="4">C2 domain-containing protein</fullName>
    </recommendedName>
</protein>
<evidence type="ECO:0000313" key="5">
    <source>
        <dbReference type="EMBL" id="KAG8391783.1"/>
    </source>
</evidence>
<gene>
    <name evidence="5" type="ORF">BUALT_Bualt01G0222900</name>
</gene>
<dbReference type="InterPro" id="IPR000008">
    <property type="entry name" value="C2_dom"/>
</dbReference>
<proteinExistence type="predicted"/>
<keyword evidence="2" id="KW-0106">Calcium</keyword>
<comment type="caution">
    <text evidence="5">The sequence shown here is derived from an EMBL/GenBank/DDBJ whole genome shotgun (WGS) entry which is preliminary data.</text>
</comment>
<dbReference type="PANTHER" id="PTHR46502:SF2">
    <property type="entry name" value="16 KDA PHLOEM PROTEIN 2"/>
    <property type="match status" value="1"/>
</dbReference>
<evidence type="ECO:0000256" key="1">
    <source>
        <dbReference type="ARBA" id="ARBA00022723"/>
    </source>
</evidence>
<evidence type="ECO:0000256" key="2">
    <source>
        <dbReference type="ARBA" id="ARBA00022837"/>
    </source>
</evidence>
<evidence type="ECO:0000259" key="4">
    <source>
        <dbReference type="PROSITE" id="PS50004"/>
    </source>
</evidence>
<sequence>MPQGTLEVHLVSASGLENTDFLFNMDAYCILTCHNQEKKSKVASGEGSKPKWDETFLFKVTDNVTELKIRIMDKDTFTADDFVGEVRIPLEPVFEEDMVEPTSYNVVKDEKYCGGVRVGLKFTHQRHRETEYSGEEFGGYRESSKEEREEFGE</sequence>
<evidence type="ECO:0000313" key="6">
    <source>
        <dbReference type="Proteomes" id="UP000826271"/>
    </source>
</evidence>
<name>A0AAV6YBJ9_9LAMI</name>
<feature type="region of interest" description="Disordered" evidence="3">
    <location>
        <begin position="128"/>
        <end position="153"/>
    </location>
</feature>
<feature type="domain" description="C2" evidence="4">
    <location>
        <begin position="1"/>
        <end position="103"/>
    </location>
</feature>
<dbReference type="PROSITE" id="PS50004">
    <property type="entry name" value="C2"/>
    <property type="match status" value="1"/>
</dbReference>
<reference evidence="5" key="1">
    <citation type="submission" date="2019-10" db="EMBL/GenBank/DDBJ databases">
        <authorList>
            <person name="Zhang R."/>
            <person name="Pan Y."/>
            <person name="Wang J."/>
            <person name="Ma R."/>
            <person name="Yu S."/>
        </authorList>
    </citation>
    <scope>NUCLEOTIDE SEQUENCE</scope>
    <source>
        <strain evidence="5">LA-IB0</strain>
        <tissue evidence="5">Leaf</tissue>
    </source>
</reference>
<dbReference type="Pfam" id="PF00168">
    <property type="entry name" value="C2"/>
    <property type="match status" value="1"/>
</dbReference>
<dbReference type="EMBL" id="WHWC01000001">
    <property type="protein sequence ID" value="KAG8391783.1"/>
    <property type="molecule type" value="Genomic_DNA"/>
</dbReference>
<evidence type="ECO:0000256" key="3">
    <source>
        <dbReference type="SAM" id="MobiDB-lite"/>
    </source>
</evidence>